<dbReference type="RefSeq" id="WP_102374762.1">
    <property type="nucleotide sequence ID" value="NZ_JBBNOP010000003.1"/>
</dbReference>
<comment type="caution">
    <text evidence="2">The sequence shown here is derived from an EMBL/GenBank/DDBJ whole genome shotgun (WGS) entry which is preliminary data.</text>
</comment>
<dbReference type="SUPFAM" id="SSF89155">
    <property type="entry name" value="TorD-like"/>
    <property type="match status" value="1"/>
</dbReference>
<dbReference type="EMBL" id="JBBNOP010000003">
    <property type="protein sequence ID" value="MEQ3362253.1"/>
    <property type="molecule type" value="Genomic_DNA"/>
</dbReference>
<dbReference type="InterPro" id="IPR050289">
    <property type="entry name" value="TorD/DmsD_chaperones"/>
</dbReference>
<gene>
    <name evidence="2" type="ORF">AAA083_04605</name>
</gene>
<protein>
    <submittedName>
        <fullName evidence="2">Molecular chaperone TorD family protein</fullName>
    </submittedName>
</protein>
<proteinExistence type="predicted"/>
<evidence type="ECO:0000256" key="1">
    <source>
        <dbReference type="ARBA" id="ARBA00023186"/>
    </source>
</evidence>
<dbReference type="Gene3D" id="1.10.3480.10">
    <property type="entry name" value="TorD-like"/>
    <property type="match status" value="1"/>
</dbReference>
<dbReference type="PANTHER" id="PTHR34227:SF1">
    <property type="entry name" value="DIMETHYL SULFOXIDE REDUCTASE CHAPERONE-RELATED"/>
    <property type="match status" value="1"/>
</dbReference>
<sequence length="221" mass="24122">MPKSHEKAGFARAEAEFFGLSCRCLQRPDETLAALLKEGGVSIRLRELLSCETGDRAFDPVGAIEAFEAECAEMPVDGIRLRLEVDYNRLFVGPGALLAPPYESYYASEARQAGGGRLRTEDERAVAAAYRKSGFAVPEPLVELPDHIAIELEFLARLAGAEADFWERGSEEEALESQSAQARFIEEHLGTWAKAFAERVGAGSRTVFYPAIANLAAAYCS</sequence>
<name>A0ABV1JBW5_9ACTN</name>
<dbReference type="Proteomes" id="UP001487305">
    <property type="component" value="Unassembled WGS sequence"/>
</dbReference>
<evidence type="ECO:0000313" key="2">
    <source>
        <dbReference type="EMBL" id="MEQ3362253.1"/>
    </source>
</evidence>
<evidence type="ECO:0000313" key="3">
    <source>
        <dbReference type="Proteomes" id="UP001487305"/>
    </source>
</evidence>
<organism evidence="2 3">
    <name type="scientific">Raoultibacter massiliensis</name>
    <dbReference type="NCBI Taxonomy" id="1852371"/>
    <lineage>
        <taxon>Bacteria</taxon>
        <taxon>Bacillati</taxon>
        <taxon>Actinomycetota</taxon>
        <taxon>Coriobacteriia</taxon>
        <taxon>Eggerthellales</taxon>
        <taxon>Eggerthellaceae</taxon>
        <taxon>Raoultibacter</taxon>
    </lineage>
</organism>
<dbReference type="InterPro" id="IPR036411">
    <property type="entry name" value="TorD-like_sf"/>
</dbReference>
<keyword evidence="3" id="KW-1185">Reference proteome</keyword>
<keyword evidence="1" id="KW-0143">Chaperone</keyword>
<reference evidence="2 3" key="1">
    <citation type="submission" date="2024-04" db="EMBL/GenBank/DDBJ databases">
        <title>Human intestinal bacterial collection.</title>
        <authorList>
            <person name="Pauvert C."/>
            <person name="Hitch T.C.A."/>
            <person name="Clavel T."/>
        </authorList>
    </citation>
    <scope>NUCLEOTIDE SEQUENCE [LARGE SCALE GENOMIC DNA]</scope>
    <source>
        <strain evidence="2 3">CLA-KB-H42</strain>
    </source>
</reference>
<dbReference type="Pfam" id="PF02613">
    <property type="entry name" value="Nitrate_red_del"/>
    <property type="match status" value="1"/>
</dbReference>
<accession>A0ABV1JBW5</accession>
<dbReference type="PANTHER" id="PTHR34227">
    <property type="entry name" value="CHAPERONE PROTEIN YCDY"/>
    <property type="match status" value="1"/>
</dbReference>
<dbReference type="InterPro" id="IPR020945">
    <property type="entry name" value="DMSO/NO3_reduct_chaperone"/>
</dbReference>